<comment type="caution">
    <text evidence="1">The sequence shown here is derived from an EMBL/GenBank/DDBJ whole genome shotgun (WGS) entry which is preliminary data.</text>
</comment>
<dbReference type="AlphaFoldDB" id="A0A163UKK7"/>
<name>A0A163UKK7_9BACL</name>
<protein>
    <submittedName>
        <fullName evidence="1">Uncharacterized protein</fullName>
    </submittedName>
</protein>
<dbReference type="STRING" id="1007103.GCA_000213315_06569"/>
<sequence length="169" mass="19354">MIQIADISDVREEKVENDEYIPINVKWRTNERAFGKILYWRTGDFRKSLCEMGISEVDGSIVSFTLTLVDKGNVEFTGYPDIITPPIEGCPRFKTDGLFNENGYFDDKNDIKVGVSSDSLRIFFEKLPIASCVRNGRIMFGLTERKSLAMIEVSKMNKAEYERLLLAFD</sequence>
<reference evidence="2" key="1">
    <citation type="submission" date="2016-01" db="EMBL/GenBank/DDBJ databases">
        <title>Draft genome of Chromobacterium sp. F49.</title>
        <authorList>
            <person name="Hong K.W."/>
        </authorList>
    </citation>
    <scope>NUCLEOTIDE SEQUENCE [LARGE SCALE GENOMIC DNA]</scope>
    <source>
        <strain evidence="2">M63</strain>
    </source>
</reference>
<gene>
    <name evidence="1" type="ORF">AV654_32075</name>
</gene>
<dbReference type="Proteomes" id="UP000076563">
    <property type="component" value="Unassembled WGS sequence"/>
</dbReference>
<proteinExistence type="predicted"/>
<evidence type="ECO:0000313" key="1">
    <source>
        <dbReference type="EMBL" id="KZE73456.1"/>
    </source>
</evidence>
<dbReference type="EMBL" id="LQRA01000091">
    <property type="protein sequence ID" value="KZE73456.1"/>
    <property type="molecule type" value="Genomic_DNA"/>
</dbReference>
<dbReference type="RefSeq" id="WP_063186869.1">
    <property type="nucleotide sequence ID" value="NZ_LQRA01000091.1"/>
</dbReference>
<keyword evidence="2" id="KW-1185">Reference proteome</keyword>
<organism evidence="1 2">
    <name type="scientific">Paenibacillus elgii</name>
    <dbReference type="NCBI Taxonomy" id="189691"/>
    <lineage>
        <taxon>Bacteria</taxon>
        <taxon>Bacillati</taxon>
        <taxon>Bacillota</taxon>
        <taxon>Bacilli</taxon>
        <taxon>Bacillales</taxon>
        <taxon>Paenibacillaceae</taxon>
        <taxon>Paenibacillus</taxon>
    </lineage>
</organism>
<evidence type="ECO:0000313" key="2">
    <source>
        <dbReference type="Proteomes" id="UP000076563"/>
    </source>
</evidence>
<accession>A0A163UKK7</accession>
<dbReference type="OrthoDB" id="1952294at2"/>